<name>A0A835GL96_SPOEX</name>
<dbReference type="InterPro" id="IPR001360">
    <property type="entry name" value="Glyco_hydro_1"/>
</dbReference>
<protein>
    <recommendedName>
        <fullName evidence="3">beta-glucosidase</fullName>
        <ecNumber evidence="3">3.2.1.21</ecNumber>
    </recommendedName>
</protein>
<dbReference type="Pfam" id="PF00232">
    <property type="entry name" value="Glyco_hydro_1"/>
    <property type="match status" value="1"/>
</dbReference>
<keyword evidence="11" id="KW-1185">Reference proteome</keyword>
<dbReference type="PROSITE" id="PS00572">
    <property type="entry name" value="GLYCOSYL_HYDROL_F1_1"/>
    <property type="match status" value="1"/>
</dbReference>
<dbReference type="EMBL" id="JACKWZ010000033">
    <property type="protein sequence ID" value="KAF9420343.1"/>
    <property type="molecule type" value="Genomic_DNA"/>
</dbReference>
<dbReference type="PANTHER" id="PTHR10353">
    <property type="entry name" value="GLYCOSYL HYDROLASE"/>
    <property type="match status" value="1"/>
</dbReference>
<dbReference type="AlphaFoldDB" id="A0A835GL96"/>
<comment type="caution">
    <text evidence="10">The sequence shown here is derived from an EMBL/GenBank/DDBJ whole genome shotgun (WGS) entry which is preliminary data.</text>
</comment>
<dbReference type="InterPro" id="IPR017853">
    <property type="entry name" value="GH"/>
</dbReference>
<evidence type="ECO:0000256" key="2">
    <source>
        <dbReference type="ARBA" id="ARBA00011738"/>
    </source>
</evidence>
<dbReference type="Gene3D" id="3.20.20.80">
    <property type="entry name" value="Glycosidases"/>
    <property type="match status" value="1"/>
</dbReference>
<keyword evidence="4 9" id="KW-0378">Hydrolase</keyword>
<evidence type="ECO:0000256" key="4">
    <source>
        <dbReference type="ARBA" id="ARBA00022801"/>
    </source>
</evidence>
<sequence length="510" mass="59019">MWPSFVPGISSCSLLLGSSYRVNSYQRNVLDSQVCFSNGFSFGVATASYQIEGAWNVSGKGESIWDRLTHAHPEMILDHQNGDVADGSYYKVKEDVALMVELGVSFYRFSVSWPRILPNGLSNYVNEDGVRYYKELIAELHRNNITPVVTMYHWDLPQCLQELGGWTNPIMADYFVDYARVLLDTFGDEVRIWLTFNEPYSFCEDGYGGLDAPAANSSGFEDYMCGHNVLRAHGMVYRMFDNEYREKIGGHMGITLDFAWLEPATTSVEDQQAAETARQFYFGWFAHPIFSESGDYPPIMRSLIDENSKRQGFHRSRLPYFTSEEVEMIRGSYDFLGLNHYTTYLVKRGSQRLNVQPSFKEDMNAVRFQRDDWPKTNSTWLKVVPWGFRKLLNWVRLNYRNPKTLITENGVAYPRGLRDTKRVKFIDSYLRSLHTAIYQDGCFVIGYTYWSLLDNFEWTRGYTERFGLYEVDYQSPDLTRTAKLSAKYFTNVAKTGCLPNNFADYTYDTD</sequence>
<proteinExistence type="inferred from homology"/>
<comment type="subunit">
    <text evidence="2">Homodimer.</text>
</comment>
<dbReference type="GO" id="GO:0005975">
    <property type="term" value="P:carbohydrate metabolic process"/>
    <property type="evidence" value="ECO:0007669"/>
    <property type="project" value="InterPro"/>
</dbReference>
<evidence type="ECO:0000256" key="7">
    <source>
        <dbReference type="PROSITE-ProRule" id="PRU10055"/>
    </source>
</evidence>
<dbReference type="InterPro" id="IPR018120">
    <property type="entry name" value="Glyco_hydro_1_AS"/>
</dbReference>
<evidence type="ECO:0000256" key="3">
    <source>
        <dbReference type="ARBA" id="ARBA00012744"/>
    </source>
</evidence>
<evidence type="ECO:0000256" key="5">
    <source>
        <dbReference type="ARBA" id="ARBA00023180"/>
    </source>
</evidence>
<accession>A0A835GL96</accession>
<dbReference type="Proteomes" id="UP000648187">
    <property type="component" value="Unassembled WGS sequence"/>
</dbReference>
<keyword evidence="5" id="KW-0325">Glycoprotein</keyword>
<organism evidence="10 11">
    <name type="scientific">Spodoptera exigua</name>
    <name type="common">Beet armyworm</name>
    <name type="synonym">Noctua fulgens</name>
    <dbReference type="NCBI Taxonomy" id="7107"/>
    <lineage>
        <taxon>Eukaryota</taxon>
        <taxon>Metazoa</taxon>
        <taxon>Ecdysozoa</taxon>
        <taxon>Arthropoda</taxon>
        <taxon>Hexapoda</taxon>
        <taxon>Insecta</taxon>
        <taxon>Pterygota</taxon>
        <taxon>Neoptera</taxon>
        <taxon>Endopterygota</taxon>
        <taxon>Lepidoptera</taxon>
        <taxon>Glossata</taxon>
        <taxon>Ditrysia</taxon>
        <taxon>Noctuoidea</taxon>
        <taxon>Noctuidae</taxon>
        <taxon>Amphipyrinae</taxon>
        <taxon>Spodoptera</taxon>
    </lineage>
</organism>
<feature type="active site" description="Nucleophile" evidence="7">
    <location>
        <position position="408"/>
    </location>
</feature>
<dbReference type="PROSITE" id="PS00653">
    <property type="entry name" value="GLYCOSYL_HYDROL_F1_2"/>
    <property type="match status" value="1"/>
</dbReference>
<dbReference type="FunFam" id="3.20.20.80:FF:000013">
    <property type="entry name" value="lactase-phlorizin hydrolase"/>
    <property type="match status" value="1"/>
</dbReference>
<evidence type="ECO:0000256" key="8">
    <source>
        <dbReference type="RuleBase" id="RU003690"/>
    </source>
</evidence>
<evidence type="ECO:0000313" key="11">
    <source>
        <dbReference type="Proteomes" id="UP000648187"/>
    </source>
</evidence>
<dbReference type="SUPFAM" id="SSF51445">
    <property type="entry name" value="(Trans)glycosidases"/>
    <property type="match status" value="1"/>
</dbReference>
<dbReference type="GO" id="GO:0008422">
    <property type="term" value="F:beta-glucosidase activity"/>
    <property type="evidence" value="ECO:0007669"/>
    <property type="project" value="TreeGrafter"/>
</dbReference>
<evidence type="ECO:0000256" key="1">
    <source>
        <dbReference type="ARBA" id="ARBA00010838"/>
    </source>
</evidence>
<evidence type="ECO:0000313" key="10">
    <source>
        <dbReference type="EMBL" id="KAF9420343.1"/>
    </source>
</evidence>
<dbReference type="EC" id="3.2.1.21" evidence="3"/>
<dbReference type="PRINTS" id="PR00131">
    <property type="entry name" value="GLHYDRLASE1"/>
</dbReference>
<keyword evidence="6 9" id="KW-0326">Glycosidase</keyword>
<dbReference type="InterPro" id="IPR033132">
    <property type="entry name" value="GH_1_N_CS"/>
</dbReference>
<evidence type="ECO:0000256" key="9">
    <source>
        <dbReference type="RuleBase" id="RU004468"/>
    </source>
</evidence>
<dbReference type="PANTHER" id="PTHR10353:SF36">
    <property type="entry name" value="LP05116P"/>
    <property type="match status" value="1"/>
</dbReference>
<comment type="similarity">
    <text evidence="1 8">Belongs to the glycosyl hydrolase 1 family.</text>
</comment>
<evidence type="ECO:0000256" key="6">
    <source>
        <dbReference type="ARBA" id="ARBA00023295"/>
    </source>
</evidence>
<reference evidence="10" key="1">
    <citation type="submission" date="2020-08" db="EMBL/GenBank/DDBJ databases">
        <title>Spodoptera exigua strain:BAW_Kor-Di-RS1 Genome sequencing and assembly.</title>
        <authorList>
            <person name="Kim J."/>
            <person name="Nam H.Y."/>
            <person name="Kwon M."/>
            <person name="Choi J.H."/>
            <person name="Cho S.R."/>
            <person name="Kim G.-H."/>
        </authorList>
    </citation>
    <scope>NUCLEOTIDE SEQUENCE</scope>
    <source>
        <strain evidence="10">BAW_Kor-Di-RS1</strain>
        <tissue evidence="10">Whole-body</tissue>
    </source>
</reference>
<gene>
    <name evidence="10" type="ORF">HW555_003404</name>
</gene>